<sequence>MASFYRVGPAVERRVGTLKIDLDFQLGVFASNSQVNNFDYEAATTIDEAVSLLSASGERARVLAGGTDLLVQLREHLKEADLVVDVKKIPELTQLDFDAKSGLTLGASTPCYRIYETPEVADTYAALADAARIIGGWQIQNRASVGGNLCNASPAADSVPPLVVYQAKCHIAGPSGTRELDAAKFCTGPGKNALERGEFLVSLQLPPQPKNSGAHYLRFIPRNEMDIAVVGCAAWVQLDAKKEAISEARIALAAVAPTVVTADDAASWLSGKSPDESTLEELADRVRTVAKPISDMRGPAEYRQHLVGVLAKRAIAKAVEFLCEARQSLLEVLRDELKLTGAKEGCNNGNCGACTVLMDGRPVDSCIVLGVEAEGAEITTVESMADESGFHPLQSCFLEDAALQCGVCTPGFLVAAKALLDRNPNPTEEQIRFELAGNLCRCTGYDKIIKAVQHAAKNLQEVIGTRPVRHDGADKVTGRAIYTNDLYLPAMVHGKMLRSPHAHAKIKSIDTSAAQQLPGVHAVITGADFPDLANKTAHLGEGAVNLAHLSANIMARDKVLYKGQPVAAVAAATASIAEEAVQLIKVEYEELPSVTWVMDAMADDAPVLHEELFLDRNGKKGKKPTNIAQYIRFEQGDIEKGFADADVVLEREFRTATVHQGYIEPHATTALWNTDGPLKIWTSTQGSFTCRQQTAELLQIPISSVTVVPCEIGGGFGGKIPVYLEPVAAVLSRKCGRPVKMAMTRADCFESTGPTPGSFIRIKLGAKKDGRLTAAQAWMAYDAGAYPTGIIGPGTMCVFSCYDLPNALVEGFDVVENKPKCAAYRAPGATQAAFACESVVDELAEKLGIDPIEFRLKNAAKEGTRRVDGPVYPRVGLVETLEAAKASEHYKSKLEGPNRGRGVASGFWFNIGLKSSVAANVNPDGTVTLLEGSTDIGGTRTSIAMQLAETLGIAAEAVLPQVVDTDSVGYTDVTGGSRVTFATGMAAYKDVKFDDGSFVSGDNRITFKELAGKLAELGDPVVGRATVSPEGSTNSFGTHIADVEVDPETGKVTILRYTVVQDAGRAIHPSYFEGQMQGGAVQGIGWALNEEYVYDQNNRMRNASYLDYRMPTSLDLPMIETIIVEVPNPDHPYGVRGAGEVPIVPPPGAVAAAIHAATGVRPKELPISPPRLWAAIEAARRVRVPGKSLRQVVAALEEEFPELQGQLREGDRLVAGLAASIDGVMTTQGLFATVGPDSEIHFLPAIGGRSTDVISKDDTQTDTDLAVIGGGPAGATVATLVAQHGHRVTLFERDDFPRFHIGESLMPETYWTFKRLGVLDKLKASPYVRKYSVQFINDTGKESQPFYFDEHKPHECSITWQVLRSEFDRMMLDNAKQHGVEVHQGARVREVLFEGDRACGVRVQDSDGSTRDISCKVVADASGQSSMISSRLKLRQADPHLRKGSIWTYYRGARRESGRDEGATLVMHTEGKKGWFWYIPLPDDIVSVGVVGDFDELFADRRDHGEIFNEQVELCMAAKERLEGAERVAEYRATKDFSYTSSEVAGPGWVLVGDAFGFLDPVYSSGVFLALKSGELAADAIVDGFKADDLSAAQLGRWSEEYRRGMKRMRELVCAFYEGFSFGKFLRKYPQFQGHITDLLIGDLFKESVDEVFPPMTAMREEMRQAEAASRS</sequence>
<dbReference type="Pfam" id="PF20256">
    <property type="entry name" value="MoCoBD_2"/>
    <property type="match status" value="1"/>
</dbReference>
<dbReference type="SUPFAM" id="SSF56003">
    <property type="entry name" value="Molybdenum cofactor-binding domain"/>
    <property type="match status" value="1"/>
</dbReference>
<dbReference type="Pfam" id="PF00941">
    <property type="entry name" value="FAD_binding_5"/>
    <property type="match status" value="1"/>
</dbReference>
<keyword evidence="10" id="KW-0408">Iron</keyword>
<evidence type="ECO:0000259" key="13">
    <source>
        <dbReference type="PROSITE" id="PS51085"/>
    </source>
</evidence>
<dbReference type="InterPro" id="IPR036683">
    <property type="entry name" value="CO_DH_flav_C_dom_sf"/>
</dbReference>
<dbReference type="InterPro" id="IPR036884">
    <property type="entry name" value="2Fe-2S-bd_dom_sf"/>
</dbReference>
<dbReference type="InterPro" id="IPR016208">
    <property type="entry name" value="Ald_Oxase/xanthine_DH-like"/>
</dbReference>
<dbReference type="InterPro" id="IPR000674">
    <property type="entry name" value="Ald_Oxase/Xan_DH_a/b"/>
</dbReference>
<protein>
    <submittedName>
        <fullName evidence="17">Aldehyde oxidoreductase (Molybdenum iron sulfu r protein)</fullName>
    </submittedName>
</protein>
<dbReference type="Gene3D" id="3.10.20.30">
    <property type="match status" value="2"/>
</dbReference>
<evidence type="ECO:0000313" key="17">
    <source>
        <dbReference type="EMBL" id="CAL4759554.1"/>
    </source>
</evidence>
<dbReference type="Gene3D" id="3.30.390.50">
    <property type="entry name" value="CO dehydrogenase flavoprotein, C-terminal domain"/>
    <property type="match status" value="1"/>
</dbReference>
<evidence type="ECO:0000256" key="3">
    <source>
        <dbReference type="ARBA" id="ARBA00006849"/>
    </source>
</evidence>
<dbReference type="InterPro" id="IPR002938">
    <property type="entry name" value="FAD-bd"/>
</dbReference>
<accession>A0A9P1BF41</accession>
<dbReference type="GO" id="GO:0071949">
    <property type="term" value="F:FAD binding"/>
    <property type="evidence" value="ECO:0007669"/>
    <property type="project" value="InterPro"/>
</dbReference>
<comment type="caution">
    <text evidence="15">The sequence shown here is derived from an EMBL/GenBank/DDBJ whole genome shotgun (WGS) entry which is preliminary data.</text>
</comment>
<dbReference type="Gene3D" id="3.30.365.10">
    <property type="entry name" value="Aldehyde oxidase/xanthine dehydrogenase, molybdopterin binding domain"/>
    <property type="match status" value="4"/>
</dbReference>
<dbReference type="Pfam" id="PF02738">
    <property type="entry name" value="MoCoBD_1"/>
    <property type="match status" value="1"/>
</dbReference>
<comment type="cofactor">
    <cofactor evidence="2">
        <name>FAD</name>
        <dbReference type="ChEBI" id="CHEBI:57692"/>
    </cofactor>
</comment>
<evidence type="ECO:0000256" key="10">
    <source>
        <dbReference type="ARBA" id="ARBA00023004"/>
    </source>
</evidence>
<keyword evidence="8" id="KW-0274">FAD</keyword>
<dbReference type="SMART" id="SM01092">
    <property type="entry name" value="CO_deh_flav_C"/>
    <property type="match status" value="1"/>
</dbReference>
<dbReference type="PROSITE" id="PS51387">
    <property type="entry name" value="FAD_PCMH"/>
    <property type="match status" value="1"/>
</dbReference>
<evidence type="ECO:0000256" key="9">
    <source>
        <dbReference type="ARBA" id="ARBA00023002"/>
    </source>
</evidence>
<dbReference type="EMBL" id="CAMXCT020000001">
    <property type="protein sequence ID" value="CAL1125617.1"/>
    <property type="molecule type" value="Genomic_DNA"/>
</dbReference>
<dbReference type="Pfam" id="PF03450">
    <property type="entry name" value="CO_deh_flav_C"/>
    <property type="match status" value="1"/>
</dbReference>
<keyword evidence="7" id="KW-0479">Metal-binding</keyword>
<keyword evidence="18" id="KW-1185">Reference proteome</keyword>
<dbReference type="InterPro" id="IPR036318">
    <property type="entry name" value="FAD-bd_PCMH-like_sf"/>
</dbReference>
<comment type="similarity">
    <text evidence="3">Belongs to the xanthine dehydrogenase family.</text>
</comment>
<dbReference type="SUPFAM" id="SSF51905">
    <property type="entry name" value="FAD/NAD(P)-binding domain"/>
    <property type="match status" value="1"/>
</dbReference>
<dbReference type="SMART" id="SM01008">
    <property type="entry name" value="Ald_Xan_dh_C"/>
    <property type="match status" value="1"/>
</dbReference>
<evidence type="ECO:0000256" key="4">
    <source>
        <dbReference type="ARBA" id="ARBA00022505"/>
    </source>
</evidence>
<dbReference type="GO" id="GO:0016491">
    <property type="term" value="F:oxidoreductase activity"/>
    <property type="evidence" value="ECO:0007669"/>
    <property type="project" value="UniProtKB-KW"/>
</dbReference>
<organism evidence="15">
    <name type="scientific">Cladocopium goreaui</name>
    <dbReference type="NCBI Taxonomy" id="2562237"/>
    <lineage>
        <taxon>Eukaryota</taxon>
        <taxon>Sar</taxon>
        <taxon>Alveolata</taxon>
        <taxon>Dinophyceae</taxon>
        <taxon>Suessiales</taxon>
        <taxon>Symbiodiniaceae</taxon>
        <taxon>Cladocopium</taxon>
    </lineage>
</organism>
<evidence type="ECO:0000256" key="8">
    <source>
        <dbReference type="ARBA" id="ARBA00022827"/>
    </source>
</evidence>
<comment type="cofactor">
    <cofactor evidence="1">
        <name>Mo-molybdopterin</name>
        <dbReference type="ChEBI" id="CHEBI:71302"/>
    </cofactor>
</comment>
<evidence type="ECO:0000259" key="14">
    <source>
        <dbReference type="PROSITE" id="PS51387"/>
    </source>
</evidence>
<dbReference type="Gene3D" id="3.90.1170.50">
    <property type="entry name" value="Aldehyde oxidase/xanthine dehydrogenase, a/b hammerhead"/>
    <property type="match status" value="1"/>
</dbReference>
<dbReference type="InterPro" id="IPR036188">
    <property type="entry name" value="FAD/NAD-bd_sf"/>
</dbReference>
<dbReference type="InterPro" id="IPR002346">
    <property type="entry name" value="Mopterin_DH_FAD-bd"/>
</dbReference>
<dbReference type="InterPro" id="IPR016167">
    <property type="entry name" value="FAD-bd_PCMH_sub1"/>
</dbReference>
<name>A0A9P1BF41_9DINO</name>
<dbReference type="Gene3D" id="3.30.43.10">
    <property type="entry name" value="Uridine Diphospho-n-acetylenolpyruvylglucosamine Reductase, domain 2"/>
    <property type="match status" value="1"/>
</dbReference>
<evidence type="ECO:0000256" key="7">
    <source>
        <dbReference type="ARBA" id="ARBA00022723"/>
    </source>
</evidence>
<dbReference type="InterPro" id="IPR016169">
    <property type="entry name" value="FAD-bd_PCMH_sub2"/>
</dbReference>
<dbReference type="InterPro" id="IPR036010">
    <property type="entry name" value="2Fe-2S_ferredoxin-like_sf"/>
</dbReference>
<keyword evidence="9" id="KW-0560">Oxidoreductase</keyword>
<dbReference type="Gene3D" id="1.10.150.120">
    <property type="entry name" value="[2Fe-2S]-binding domain"/>
    <property type="match status" value="1"/>
</dbReference>
<dbReference type="OrthoDB" id="8300278at2759"/>
<dbReference type="EMBL" id="CAMXCT010000001">
    <property type="protein sequence ID" value="CAI3972242.1"/>
    <property type="molecule type" value="Genomic_DNA"/>
</dbReference>
<dbReference type="InterPro" id="IPR006058">
    <property type="entry name" value="2Fe2S_fd_BS"/>
</dbReference>
<feature type="domain" description="2Fe-2S ferredoxin-type" evidence="13">
    <location>
        <begin position="305"/>
        <end position="384"/>
    </location>
</feature>
<dbReference type="PANTHER" id="PTHR11908">
    <property type="entry name" value="XANTHINE DEHYDROGENASE"/>
    <property type="match status" value="1"/>
</dbReference>
<dbReference type="SUPFAM" id="SSF56176">
    <property type="entry name" value="FAD-binding/transporter-associated domain-like"/>
    <property type="match status" value="1"/>
</dbReference>
<dbReference type="Proteomes" id="UP001152797">
    <property type="component" value="Unassembled WGS sequence"/>
</dbReference>
<comment type="cofactor">
    <cofactor evidence="12">
        <name>[2Fe-2S] cluster</name>
        <dbReference type="ChEBI" id="CHEBI:190135"/>
    </cofactor>
</comment>
<evidence type="ECO:0000256" key="12">
    <source>
        <dbReference type="ARBA" id="ARBA00034078"/>
    </source>
</evidence>
<dbReference type="Pfam" id="PF01494">
    <property type="entry name" value="FAD_binding_3"/>
    <property type="match status" value="1"/>
</dbReference>
<dbReference type="CDD" id="cd00207">
    <property type="entry name" value="fer2"/>
    <property type="match status" value="1"/>
</dbReference>
<keyword evidence="11" id="KW-0411">Iron-sulfur</keyword>
<dbReference type="Gene3D" id="3.50.50.60">
    <property type="entry name" value="FAD/NAD(P)-binding domain"/>
    <property type="match status" value="1"/>
</dbReference>
<reference evidence="15" key="1">
    <citation type="submission" date="2022-10" db="EMBL/GenBank/DDBJ databases">
        <authorList>
            <person name="Chen Y."/>
            <person name="Dougan E. K."/>
            <person name="Chan C."/>
            <person name="Rhodes N."/>
            <person name="Thang M."/>
        </authorList>
    </citation>
    <scope>NUCLEOTIDE SEQUENCE</scope>
</reference>
<dbReference type="InterPro" id="IPR016166">
    <property type="entry name" value="FAD-bd_PCMH"/>
</dbReference>
<dbReference type="GO" id="GO:0051537">
    <property type="term" value="F:2 iron, 2 sulfur cluster binding"/>
    <property type="evidence" value="ECO:0007669"/>
    <property type="project" value="UniProtKB-KW"/>
</dbReference>
<dbReference type="PROSITE" id="PS00197">
    <property type="entry name" value="2FE2S_FER_1"/>
    <property type="match status" value="1"/>
</dbReference>
<dbReference type="InterPro" id="IPR001041">
    <property type="entry name" value="2Fe-2S_ferredoxin-type"/>
</dbReference>
<keyword evidence="6" id="KW-0001">2Fe-2S</keyword>
<gene>
    <name evidence="15" type="ORF">C1SCF055_LOCUS832</name>
</gene>
<keyword evidence="5" id="KW-0285">Flavoprotein</keyword>
<dbReference type="PANTHER" id="PTHR11908:SF157">
    <property type="entry name" value="XANTHINE DEHYDROGENASE SUBUNIT D-RELATED"/>
    <property type="match status" value="1"/>
</dbReference>
<reference evidence="16" key="2">
    <citation type="submission" date="2024-04" db="EMBL/GenBank/DDBJ databases">
        <authorList>
            <person name="Chen Y."/>
            <person name="Shah S."/>
            <person name="Dougan E. K."/>
            <person name="Thang M."/>
            <person name="Chan C."/>
        </authorList>
    </citation>
    <scope>NUCLEOTIDE SEQUENCE [LARGE SCALE GENOMIC DNA]</scope>
</reference>
<feature type="domain" description="FAD-binding PCMH-type" evidence="14">
    <location>
        <begin position="33"/>
        <end position="210"/>
    </location>
</feature>
<evidence type="ECO:0000313" key="18">
    <source>
        <dbReference type="Proteomes" id="UP001152797"/>
    </source>
</evidence>
<dbReference type="InterPro" id="IPR046867">
    <property type="entry name" value="AldOxase/xan_DH_MoCoBD2"/>
</dbReference>
<keyword evidence="4" id="KW-0500">Molybdenum</keyword>
<dbReference type="InterPro" id="IPR012675">
    <property type="entry name" value="Beta-grasp_dom_sf"/>
</dbReference>
<dbReference type="PROSITE" id="PS51085">
    <property type="entry name" value="2FE2S_FER_2"/>
    <property type="match status" value="1"/>
</dbReference>
<dbReference type="InterPro" id="IPR008274">
    <property type="entry name" value="AldOxase/xan_DH_MoCoBD1"/>
</dbReference>
<dbReference type="SUPFAM" id="SSF54292">
    <property type="entry name" value="2Fe-2S ferredoxin-like"/>
    <property type="match status" value="1"/>
</dbReference>
<dbReference type="Pfam" id="PF01315">
    <property type="entry name" value="Ald_Xan_dh_C"/>
    <property type="match status" value="1"/>
</dbReference>
<dbReference type="EMBL" id="CAMXCT030000001">
    <property type="protein sequence ID" value="CAL4759554.1"/>
    <property type="molecule type" value="Genomic_DNA"/>
</dbReference>
<evidence type="ECO:0000256" key="11">
    <source>
        <dbReference type="ARBA" id="ARBA00023014"/>
    </source>
</evidence>
<evidence type="ECO:0000313" key="15">
    <source>
        <dbReference type="EMBL" id="CAI3972242.1"/>
    </source>
</evidence>
<dbReference type="SUPFAM" id="SSF54665">
    <property type="entry name" value="CO dehydrogenase molybdoprotein N-domain-like"/>
    <property type="match status" value="1"/>
</dbReference>
<dbReference type="InterPro" id="IPR005107">
    <property type="entry name" value="CO_DH_flav_C"/>
</dbReference>
<dbReference type="SUPFAM" id="SSF47741">
    <property type="entry name" value="CO dehydrogenase ISP C-domain like"/>
    <property type="match status" value="1"/>
</dbReference>
<proteinExistence type="inferred from homology"/>
<evidence type="ECO:0000256" key="6">
    <source>
        <dbReference type="ARBA" id="ARBA00022714"/>
    </source>
</evidence>
<evidence type="ECO:0000256" key="2">
    <source>
        <dbReference type="ARBA" id="ARBA00001974"/>
    </source>
</evidence>
<dbReference type="SUPFAM" id="SSF55447">
    <property type="entry name" value="CO dehydrogenase flavoprotein C-terminal domain-like"/>
    <property type="match status" value="1"/>
</dbReference>
<evidence type="ECO:0000313" key="16">
    <source>
        <dbReference type="EMBL" id="CAL1125617.1"/>
    </source>
</evidence>
<dbReference type="InterPro" id="IPR037165">
    <property type="entry name" value="AldOxase/xan_DH_Mopterin-bd_sf"/>
</dbReference>
<dbReference type="InterPro" id="IPR036856">
    <property type="entry name" value="Ald_Oxase/Xan_DH_a/b_sf"/>
</dbReference>
<evidence type="ECO:0000256" key="1">
    <source>
        <dbReference type="ARBA" id="ARBA00001924"/>
    </source>
</evidence>
<dbReference type="GO" id="GO:0005506">
    <property type="term" value="F:iron ion binding"/>
    <property type="evidence" value="ECO:0007669"/>
    <property type="project" value="InterPro"/>
</dbReference>
<dbReference type="Gene3D" id="3.30.465.10">
    <property type="match status" value="1"/>
</dbReference>
<dbReference type="InterPro" id="IPR002888">
    <property type="entry name" value="2Fe-2S-bd"/>
</dbReference>
<evidence type="ECO:0000256" key="5">
    <source>
        <dbReference type="ARBA" id="ARBA00022630"/>
    </source>
</evidence>
<dbReference type="Pfam" id="PF01799">
    <property type="entry name" value="Fer2_2"/>
    <property type="match status" value="1"/>
</dbReference>